<evidence type="ECO:0000259" key="2">
    <source>
        <dbReference type="PROSITE" id="PS50943"/>
    </source>
</evidence>
<organism evidence="3 4">
    <name type="scientific">Dyadobacter pollutisoli</name>
    <dbReference type="NCBI Taxonomy" id="2910158"/>
    <lineage>
        <taxon>Bacteria</taxon>
        <taxon>Pseudomonadati</taxon>
        <taxon>Bacteroidota</taxon>
        <taxon>Cytophagia</taxon>
        <taxon>Cytophagales</taxon>
        <taxon>Spirosomataceae</taxon>
        <taxon>Dyadobacter</taxon>
    </lineage>
</organism>
<gene>
    <name evidence="3" type="ORF">ON006_13015</name>
</gene>
<dbReference type="Gene3D" id="1.10.260.40">
    <property type="entry name" value="lambda repressor-like DNA-binding domains"/>
    <property type="match status" value="1"/>
</dbReference>
<dbReference type="GO" id="GO:0003677">
    <property type="term" value="F:DNA binding"/>
    <property type="evidence" value="ECO:0007669"/>
    <property type="project" value="UniProtKB-KW"/>
</dbReference>
<dbReference type="SMART" id="SM00530">
    <property type="entry name" value="HTH_XRE"/>
    <property type="match status" value="1"/>
</dbReference>
<dbReference type="RefSeq" id="WP_267609982.1">
    <property type="nucleotide sequence ID" value="NZ_CP112998.1"/>
</dbReference>
<protein>
    <submittedName>
        <fullName evidence="3">Helix-turn-helix transcriptional regulator</fullName>
    </submittedName>
</protein>
<keyword evidence="1" id="KW-0238">DNA-binding</keyword>
<dbReference type="AlphaFoldDB" id="A0A9E8NF82"/>
<sequence length="92" mass="10524">MGIWWFTAGFFILLVGLFRGKNTGHEKYYKGRARKKKNWTQADLAKHIGVSRQGLNSIETGKFIPSTLLALRMAKVFNTTVEVLFQLDDAEF</sequence>
<keyword evidence="4" id="KW-1185">Reference proteome</keyword>
<dbReference type="Proteomes" id="UP001164653">
    <property type="component" value="Chromosome"/>
</dbReference>
<dbReference type="InterPro" id="IPR001387">
    <property type="entry name" value="Cro/C1-type_HTH"/>
</dbReference>
<name>A0A9E8NF82_9BACT</name>
<dbReference type="Pfam" id="PF01381">
    <property type="entry name" value="HTH_3"/>
    <property type="match status" value="1"/>
</dbReference>
<dbReference type="PROSITE" id="PS50943">
    <property type="entry name" value="HTH_CROC1"/>
    <property type="match status" value="1"/>
</dbReference>
<dbReference type="SUPFAM" id="SSF47413">
    <property type="entry name" value="lambda repressor-like DNA-binding domains"/>
    <property type="match status" value="1"/>
</dbReference>
<dbReference type="InterPro" id="IPR010982">
    <property type="entry name" value="Lambda_DNA-bd_dom_sf"/>
</dbReference>
<reference evidence="3" key="1">
    <citation type="submission" date="2022-11" db="EMBL/GenBank/DDBJ databases">
        <title>Dyadobacter pollutisoli sp. nov., isolated from plastic dumped soil.</title>
        <authorList>
            <person name="Kim J.M."/>
            <person name="Kim K.R."/>
            <person name="Lee J.K."/>
            <person name="Hao L."/>
            <person name="Jeon C.O."/>
        </authorList>
    </citation>
    <scope>NUCLEOTIDE SEQUENCE</scope>
    <source>
        <strain evidence="3">U1</strain>
    </source>
</reference>
<dbReference type="KEGG" id="dpf:ON006_13015"/>
<evidence type="ECO:0000313" key="3">
    <source>
        <dbReference type="EMBL" id="WAC14858.1"/>
    </source>
</evidence>
<evidence type="ECO:0000256" key="1">
    <source>
        <dbReference type="ARBA" id="ARBA00023125"/>
    </source>
</evidence>
<dbReference type="PANTHER" id="PTHR46558:SF4">
    <property type="entry name" value="DNA-BIDING PHAGE PROTEIN"/>
    <property type="match status" value="1"/>
</dbReference>
<feature type="domain" description="HTH cro/C1-type" evidence="2">
    <location>
        <begin position="32"/>
        <end position="84"/>
    </location>
</feature>
<dbReference type="CDD" id="cd00093">
    <property type="entry name" value="HTH_XRE"/>
    <property type="match status" value="1"/>
</dbReference>
<proteinExistence type="predicted"/>
<dbReference type="PANTHER" id="PTHR46558">
    <property type="entry name" value="TRACRIPTIONAL REGULATORY PROTEIN-RELATED-RELATED"/>
    <property type="match status" value="1"/>
</dbReference>
<evidence type="ECO:0000313" key="4">
    <source>
        <dbReference type="Proteomes" id="UP001164653"/>
    </source>
</evidence>
<accession>A0A9E8NF82</accession>
<dbReference type="EMBL" id="CP112998">
    <property type="protein sequence ID" value="WAC14858.1"/>
    <property type="molecule type" value="Genomic_DNA"/>
</dbReference>